<gene>
    <name evidence="1" type="ORF">PG994_008115</name>
</gene>
<keyword evidence="2" id="KW-1185">Reference proteome</keyword>
<comment type="caution">
    <text evidence="1">The sequence shown here is derived from an EMBL/GenBank/DDBJ whole genome shotgun (WGS) entry which is preliminary data.</text>
</comment>
<protein>
    <recommendedName>
        <fullName evidence="3">Fungal N-terminal domain-containing protein</fullName>
    </recommendedName>
</protein>
<accession>A0ABR1US45</accession>
<organism evidence="1 2">
    <name type="scientific">Apiospora phragmitis</name>
    <dbReference type="NCBI Taxonomy" id="2905665"/>
    <lineage>
        <taxon>Eukaryota</taxon>
        <taxon>Fungi</taxon>
        <taxon>Dikarya</taxon>
        <taxon>Ascomycota</taxon>
        <taxon>Pezizomycotina</taxon>
        <taxon>Sordariomycetes</taxon>
        <taxon>Xylariomycetidae</taxon>
        <taxon>Amphisphaeriales</taxon>
        <taxon>Apiosporaceae</taxon>
        <taxon>Apiospora</taxon>
    </lineage>
</organism>
<reference evidence="1 2" key="1">
    <citation type="submission" date="2023-01" db="EMBL/GenBank/DDBJ databases">
        <title>Analysis of 21 Apiospora genomes using comparative genomics revels a genus with tremendous synthesis potential of carbohydrate active enzymes and secondary metabolites.</title>
        <authorList>
            <person name="Sorensen T."/>
        </authorList>
    </citation>
    <scope>NUCLEOTIDE SEQUENCE [LARGE SCALE GENOMIC DNA]</scope>
    <source>
        <strain evidence="1 2">CBS 135458</strain>
    </source>
</reference>
<dbReference type="Proteomes" id="UP001480595">
    <property type="component" value="Unassembled WGS sequence"/>
</dbReference>
<dbReference type="RefSeq" id="XP_066715011.1">
    <property type="nucleotide sequence ID" value="XM_066859524.1"/>
</dbReference>
<evidence type="ECO:0000313" key="2">
    <source>
        <dbReference type="Proteomes" id="UP001480595"/>
    </source>
</evidence>
<name>A0ABR1US45_9PEZI</name>
<dbReference type="GeneID" id="92092587"/>
<proteinExistence type="predicted"/>
<dbReference type="EMBL" id="JAQQWL010000008">
    <property type="protein sequence ID" value="KAK8061749.1"/>
    <property type="molecule type" value="Genomic_DNA"/>
</dbReference>
<evidence type="ECO:0000313" key="1">
    <source>
        <dbReference type="EMBL" id="KAK8061749.1"/>
    </source>
</evidence>
<sequence length="437" mass="48547">MEFAASVLTLVGTANATIQGLNRIRKSWKEAPAETKATHDQLNLFLGFIDASCAHIQETADPNLILAVTNTQRVVEELKSLVDVDLLGREQEVSDKKIRLAWLGHKSAAIQIRTNLSDAQARLGLALTLPLTSRLDRRFSDIKQALVAAQIPPNPEPGTTSSGTEMIEDSELRRKDQRFANFVCELSSAAKQPPNAFKRSPTFLPETYTADDSGRLGYIRRQYFSVEAQLLVTIESPYWDILRAKPAGSSLHTALSLPFTLENALVGFLRTCEVPDQGGHVHVHLGQQPSGLAFKQLLEPKSDVDRRLRHITAAARYLDCPRYRGRELIHQNLCTQGMVMPQFIAWLDSRWVMESRFSMDADDIDECWYTFQVLHCMRSHPVYSSLVGLVESDDGGLLVYLCEIPAGGQPPGPTSCSQQSWYACELVASTAMVPPPD</sequence>
<evidence type="ECO:0008006" key="3">
    <source>
        <dbReference type="Google" id="ProtNLM"/>
    </source>
</evidence>